<reference evidence="1" key="1">
    <citation type="journal article" date="2015" name="Nature">
        <title>Complex archaea that bridge the gap between prokaryotes and eukaryotes.</title>
        <authorList>
            <person name="Spang A."/>
            <person name="Saw J.H."/>
            <person name="Jorgensen S.L."/>
            <person name="Zaremba-Niedzwiedzka K."/>
            <person name="Martijn J."/>
            <person name="Lind A.E."/>
            <person name="van Eijk R."/>
            <person name="Schleper C."/>
            <person name="Guy L."/>
            <person name="Ettema T.J."/>
        </authorList>
    </citation>
    <scope>NUCLEOTIDE SEQUENCE</scope>
</reference>
<protein>
    <recommendedName>
        <fullName evidence="2">Bacteriophage Mu GpT domain-containing protein</fullName>
    </recommendedName>
</protein>
<name>A0A0F9K5A8_9ZZZZ</name>
<evidence type="ECO:0008006" key="2">
    <source>
        <dbReference type="Google" id="ProtNLM"/>
    </source>
</evidence>
<dbReference type="AlphaFoldDB" id="A0A0F9K5A8"/>
<evidence type="ECO:0000313" key="1">
    <source>
        <dbReference type="EMBL" id="KKM69816.1"/>
    </source>
</evidence>
<accession>A0A0F9K5A8</accession>
<organism evidence="1">
    <name type="scientific">marine sediment metagenome</name>
    <dbReference type="NCBI Taxonomy" id="412755"/>
    <lineage>
        <taxon>unclassified sequences</taxon>
        <taxon>metagenomes</taxon>
        <taxon>ecological metagenomes</taxon>
    </lineage>
</organism>
<dbReference type="EMBL" id="LAZR01009926">
    <property type="protein sequence ID" value="KKM69816.1"/>
    <property type="molecule type" value="Genomic_DNA"/>
</dbReference>
<gene>
    <name evidence="1" type="ORF">LCGC14_1446970</name>
</gene>
<proteinExistence type="predicted"/>
<sequence>MAVQTSGNWQKALWPGIDGWFNAEYDQWDVEYTQIFTTRNSTLQFEQTVGQSLFGRAVVKQEGQGITYDDAQQTYVNQYTHQVRALGTIITEEAYSDNQYNIDPLSRKPKALANSIRQTKEEAGADVLNNGFSSSFTMGTSSDGVALFASHPSGPYGDNRSNLLTAADLNETTLEDACITINGAVDPRGLTIKLKPYCLVIPRQLDFIAAKILESTLQNDTANNAKNILNAHQSIPAGYKINHYLSDTDAWFVLTNLNQKGEGLIHYDRWSLKFGLDNEFDTFNMKVKAYERYSFGWDDFQGAYGNSGG</sequence>
<dbReference type="Pfam" id="PF25209">
    <property type="entry name" value="Phage_capsid_4"/>
    <property type="match status" value="1"/>
</dbReference>
<comment type="caution">
    <text evidence="1">The sequence shown here is derived from an EMBL/GenBank/DDBJ whole genome shotgun (WGS) entry which is preliminary data.</text>
</comment>